<name>A0A833RY42_PHYIN</name>
<accession>A0A833RY42</accession>
<organism evidence="1 2">
    <name type="scientific">Phytophthora infestans</name>
    <name type="common">Potato late blight agent</name>
    <name type="synonym">Botrytis infestans</name>
    <dbReference type="NCBI Taxonomy" id="4787"/>
    <lineage>
        <taxon>Eukaryota</taxon>
        <taxon>Sar</taxon>
        <taxon>Stramenopiles</taxon>
        <taxon>Oomycota</taxon>
        <taxon>Peronosporomycetes</taxon>
        <taxon>Peronosporales</taxon>
        <taxon>Peronosporaceae</taxon>
        <taxon>Phytophthora</taxon>
    </lineage>
</organism>
<comment type="caution">
    <text evidence="1">The sequence shown here is derived from an EMBL/GenBank/DDBJ whole genome shotgun (WGS) entry which is preliminary data.</text>
</comment>
<proteinExistence type="predicted"/>
<evidence type="ECO:0000313" key="1">
    <source>
        <dbReference type="EMBL" id="KAF4028366.1"/>
    </source>
</evidence>
<sequence length="197" mass="22088">MSMCKLLMINVEMQISHGDWSFETDKDLPASTEQTAIIKCLFDRLLILVHTNTKATIPLGAVCDAVSGCCSIPQEFLLPSDALLEDSHRDNEEERRVFTTQIRFIEELCAMTERLRFCAPQERKKALRQELQEIQLPEGAFCPLGSCEDPLQRLLTIAKGEGTVFTTRARAPTLIFFEVARLATSSERTGGLTVVDH</sequence>
<keyword evidence="2" id="KW-1185">Reference proteome</keyword>
<dbReference type="Proteomes" id="UP000602510">
    <property type="component" value="Unassembled WGS sequence"/>
</dbReference>
<reference evidence="1" key="1">
    <citation type="submission" date="2020-04" db="EMBL/GenBank/DDBJ databases">
        <title>Hybrid Assembly of Korean Phytophthora infestans isolates.</title>
        <authorList>
            <person name="Prokchorchik M."/>
            <person name="Lee Y."/>
            <person name="Seo J."/>
            <person name="Cho J.-H."/>
            <person name="Park Y.-E."/>
            <person name="Jang D.-C."/>
            <person name="Im J.-S."/>
            <person name="Choi J.-G."/>
            <person name="Park H.-J."/>
            <person name="Lee G.-B."/>
            <person name="Lee Y.-G."/>
            <person name="Hong S.-Y."/>
            <person name="Cho K."/>
            <person name="Sohn K.H."/>
        </authorList>
    </citation>
    <scope>NUCLEOTIDE SEQUENCE</scope>
    <source>
        <strain evidence="1">KR_1_A1</strain>
    </source>
</reference>
<dbReference type="EMBL" id="WSZM01001083">
    <property type="protein sequence ID" value="KAF4028366.1"/>
    <property type="molecule type" value="Genomic_DNA"/>
</dbReference>
<dbReference type="AlphaFoldDB" id="A0A833RY42"/>
<gene>
    <name evidence="1" type="ORF">GN244_ATG19961</name>
</gene>
<evidence type="ECO:0000313" key="2">
    <source>
        <dbReference type="Proteomes" id="UP000602510"/>
    </source>
</evidence>
<protein>
    <submittedName>
        <fullName evidence="1">Uncharacterized protein</fullName>
    </submittedName>
</protein>